<dbReference type="InterPro" id="IPR001958">
    <property type="entry name" value="Tet-R_TetA/multi-R_MdtG-like"/>
</dbReference>
<evidence type="ECO:0000256" key="7">
    <source>
        <dbReference type="SAM" id="Phobius"/>
    </source>
</evidence>
<feature type="transmembrane region" description="Helical" evidence="7">
    <location>
        <begin position="334"/>
        <end position="353"/>
    </location>
</feature>
<keyword evidence="5 7" id="KW-1133">Transmembrane helix</keyword>
<dbReference type="Proteomes" id="UP001501578">
    <property type="component" value="Unassembled WGS sequence"/>
</dbReference>
<feature type="transmembrane region" description="Helical" evidence="7">
    <location>
        <begin position="14"/>
        <end position="39"/>
    </location>
</feature>
<dbReference type="RefSeq" id="WP_343954679.1">
    <property type="nucleotide sequence ID" value="NZ_BAAAHQ010000049.1"/>
</dbReference>
<proteinExistence type="predicted"/>
<feature type="transmembrane region" description="Helical" evidence="7">
    <location>
        <begin position="82"/>
        <end position="101"/>
    </location>
</feature>
<dbReference type="EMBL" id="BAAAHQ010000049">
    <property type="protein sequence ID" value="GAA0950958.1"/>
    <property type="molecule type" value="Genomic_DNA"/>
</dbReference>
<feature type="transmembrane region" description="Helical" evidence="7">
    <location>
        <begin position="359"/>
        <end position="385"/>
    </location>
</feature>
<dbReference type="PANTHER" id="PTHR42718:SF47">
    <property type="entry name" value="METHYL VIOLOGEN RESISTANCE PROTEIN SMVA"/>
    <property type="match status" value="1"/>
</dbReference>
<feature type="transmembrane region" description="Helical" evidence="7">
    <location>
        <begin position="231"/>
        <end position="248"/>
    </location>
</feature>
<dbReference type="PANTHER" id="PTHR42718">
    <property type="entry name" value="MAJOR FACILITATOR SUPERFAMILY MULTIDRUG TRANSPORTER MFSC"/>
    <property type="match status" value="1"/>
</dbReference>
<organism evidence="9 10">
    <name type="scientific">Nonomuraea longicatena</name>
    <dbReference type="NCBI Taxonomy" id="83682"/>
    <lineage>
        <taxon>Bacteria</taxon>
        <taxon>Bacillati</taxon>
        <taxon>Actinomycetota</taxon>
        <taxon>Actinomycetes</taxon>
        <taxon>Streptosporangiales</taxon>
        <taxon>Streptosporangiaceae</taxon>
        <taxon>Nonomuraea</taxon>
    </lineage>
</organism>
<evidence type="ECO:0000256" key="6">
    <source>
        <dbReference type="ARBA" id="ARBA00023136"/>
    </source>
</evidence>
<sequence length="480" mass="48694">MVRSETVRATRREWIGLAVLALPTLLLSLDVSVLFLALPHLGADLAPSGSQLLWIMDVYVFMSAGLLVTMGALGDRIGRRRLLVVGAAAFGAASVLAAYSASAEMLIAARALLGIAGATLMPSTLSLISTMFGDARQRGIAIGVWMACFSAGTALGPVVGGVLLEYFWWGSVFLPGVPVMVLLLVTAPVLLPEQRSGAGGRLDPLSVVLSLAAILPVVYGVKKVAEQGPSAEPLLVAAAGLAVGALFVRRQRRLADPLLDLRLFGHRAFGAALALLLLSMIALNGTEYFLAQYLQLVEGLSPLRAALWIVVPALGIVAGSLLAPVLARRVRPGFVVAAGMAVATAGFLAIAQVDGTSGAAFTVAGFFVAFLGISPAMVLGTDLIVGAAPRERAGSASAMAETSAELGAALGIALLGSVGAAVYRAQVAGTAAPAVPAGLLEGAAREAFTLGLNTVAGLSAVIMVVLAVAAGLLGRARPGG</sequence>
<dbReference type="PROSITE" id="PS50850">
    <property type="entry name" value="MFS"/>
    <property type="match status" value="1"/>
</dbReference>
<keyword evidence="3" id="KW-1003">Cell membrane</keyword>
<dbReference type="CDD" id="cd17321">
    <property type="entry name" value="MFS_MMR_MDR_like"/>
    <property type="match status" value="1"/>
</dbReference>
<keyword evidence="10" id="KW-1185">Reference proteome</keyword>
<dbReference type="InterPro" id="IPR020846">
    <property type="entry name" value="MFS_dom"/>
</dbReference>
<dbReference type="PRINTS" id="PR01035">
    <property type="entry name" value="TCRTETA"/>
</dbReference>
<evidence type="ECO:0000313" key="9">
    <source>
        <dbReference type="EMBL" id="GAA0950958.1"/>
    </source>
</evidence>
<comment type="subcellular location">
    <subcellularLocation>
        <location evidence="1">Cell membrane</location>
        <topology evidence="1">Multi-pass membrane protein</topology>
    </subcellularLocation>
</comment>
<dbReference type="Pfam" id="PF07690">
    <property type="entry name" value="MFS_1"/>
    <property type="match status" value="1"/>
</dbReference>
<evidence type="ECO:0000256" key="3">
    <source>
        <dbReference type="ARBA" id="ARBA00022475"/>
    </source>
</evidence>
<reference evidence="10" key="1">
    <citation type="journal article" date="2019" name="Int. J. Syst. Evol. Microbiol.">
        <title>The Global Catalogue of Microorganisms (GCM) 10K type strain sequencing project: providing services to taxonomists for standard genome sequencing and annotation.</title>
        <authorList>
            <consortium name="The Broad Institute Genomics Platform"/>
            <consortium name="The Broad Institute Genome Sequencing Center for Infectious Disease"/>
            <person name="Wu L."/>
            <person name="Ma J."/>
        </authorList>
    </citation>
    <scope>NUCLEOTIDE SEQUENCE [LARGE SCALE GENOMIC DNA]</scope>
    <source>
        <strain evidence="10">JCM 11136</strain>
    </source>
</reference>
<dbReference type="SUPFAM" id="SSF103473">
    <property type="entry name" value="MFS general substrate transporter"/>
    <property type="match status" value="1"/>
</dbReference>
<keyword evidence="2" id="KW-0813">Transport</keyword>
<keyword evidence="6 7" id="KW-0472">Membrane</keyword>
<feature type="transmembrane region" description="Helical" evidence="7">
    <location>
        <begin position="107"/>
        <end position="128"/>
    </location>
</feature>
<feature type="domain" description="Major facilitator superfamily (MFS) profile" evidence="8">
    <location>
        <begin position="16"/>
        <end position="477"/>
    </location>
</feature>
<feature type="transmembrane region" description="Helical" evidence="7">
    <location>
        <begin position="51"/>
        <end position="70"/>
    </location>
</feature>
<feature type="transmembrane region" description="Helical" evidence="7">
    <location>
        <begin position="268"/>
        <end position="285"/>
    </location>
</feature>
<evidence type="ECO:0000256" key="1">
    <source>
        <dbReference type="ARBA" id="ARBA00004651"/>
    </source>
</evidence>
<feature type="transmembrane region" description="Helical" evidence="7">
    <location>
        <begin position="406"/>
        <end position="427"/>
    </location>
</feature>
<keyword evidence="4 7" id="KW-0812">Transmembrane</keyword>
<dbReference type="InterPro" id="IPR036259">
    <property type="entry name" value="MFS_trans_sf"/>
</dbReference>
<dbReference type="Gene3D" id="1.20.1250.20">
    <property type="entry name" value="MFS general substrate transporter like domains"/>
    <property type="match status" value="1"/>
</dbReference>
<feature type="transmembrane region" description="Helical" evidence="7">
    <location>
        <begin position="166"/>
        <end position="190"/>
    </location>
</feature>
<gene>
    <name evidence="9" type="ORF">GCM10009560_71090</name>
</gene>
<comment type="caution">
    <text evidence="9">The sequence shown here is derived from an EMBL/GenBank/DDBJ whole genome shotgun (WGS) entry which is preliminary data.</text>
</comment>
<protein>
    <submittedName>
        <fullName evidence="9">MFS transporter</fullName>
    </submittedName>
</protein>
<feature type="transmembrane region" description="Helical" evidence="7">
    <location>
        <begin position="447"/>
        <end position="473"/>
    </location>
</feature>
<evidence type="ECO:0000259" key="8">
    <source>
        <dbReference type="PROSITE" id="PS50850"/>
    </source>
</evidence>
<accession>A0ABP4BK69</accession>
<dbReference type="Gene3D" id="1.20.1720.10">
    <property type="entry name" value="Multidrug resistance protein D"/>
    <property type="match status" value="1"/>
</dbReference>
<evidence type="ECO:0000313" key="10">
    <source>
        <dbReference type="Proteomes" id="UP001501578"/>
    </source>
</evidence>
<feature type="transmembrane region" description="Helical" evidence="7">
    <location>
        <begin position="202"/>
        <end position="219"/>
    </location>
</feature>
<dbReference type="InterPro" id="IPR011701">
    <property type="entry name" value="MFS"/>
</dbReference>
<evidence type="ECO:0000256" key="4">
    <source>
        <dbReference type="ARBA" id="ARBA00022692"/>
    </source>
</evidence>
<feature type="transmembrane region" description="Helical" evidence="7">
    <location>
        <begin position="140"/>
        <end position="160"/>
    </location>
</feature>
<evidence type="ECO:0000256" key="2">
    <source>
        <dbReference type="ARBA" id="ARBA00022448"/>
    </source>
</evidence>
<name>A0ABP4BK69_9ACTN</name>
<feature type="transmembrane region" description="Helical" evidence="7">
    <location>
        <begin position="305"/>
        <end position="327"/>
    </location>
</feature>
<evidence type="ECO:0000256" key="5">
    <source>
        <dbReference type="ARBA" id="ARBA00022989"/>
    </source>
</evidence>